<sequence length="188" mass="20150">MSVAVLDPATGRVHVFVKGSFERVKQLAVAESAPANYDKVTACWAKHGCYVLALAHRDLGAVDLDSVARMSREELEDGCSLAALLLFRNQLKEDTAAAIRELREGGTRTVMVTGDAALTGVYIARECGMVDPHVRMLLGDIEATATGRVLVWRDTDSDEVVADVDSLLSSSNHTGTPTELAVTMAAFD</sequence>
<comment type="caution">
    <text evidence="7">The sequence shown here is derived from an EMBL/GenBank/DDBJ whole genome shotgun (WGS) entry which is preliminary data.</text>
</comment>
<name>A0A9W7XRU4_9FUNG</name>
<dbReference type="AlphaFoldDB" id="A0A9W7XRU4"/>
<dbReference type="GO" id="GO:0016020">
    <property type="term" value="C:membrane"/>
    <property type="evidence" value="ECO:0007669"/>
    <property type="project" value="UniProtKB-SubCell"/>
</dbReference>
<dbReference type="OrthoDB" id="48943at2759"/>
<evidence type="ECO:0000256" key="4">
    <source>
        <dbReference type="ARBA" id="ARBA00022840"/>
    </source>
</evidence>
<dbReference type="EMBL" id="JANBOI010004310">
    <property type="protein sequence ID" value="KAJ1717875.1"/>
    <property type="molecule type" value="Genomic_DNA"/>
</dbReference>
<dbReference type="InterPro" id="IPR036412">
    <property type="entry name" value="HAD-like_sf"/>
</dbReference>
<proteinExistence type="predicted"/>
<evidence type="ECO:0000256" key="2">
    <source>
        <dbReference type="ARBA" id="ARBA00022723"/>
    </source>
</evidence>
<dbReference type="Proteomes" id="UP001143981">
    <property type="component" value="Unassembled WGS sequence"/>
</dbReference>
<evidence type="ECO:0000256" key="1">
    <source>
        <dbReference type="ARBA" id="ARBA00004141"/>
    </source>
</evidence>
<keyword evidence="4" id="KW-0067">ATP-binding</keyword>
<keyword evidence="5" id="KW-0460">Magnesium</keyword>
<dbReference type="SUPFAM" id="SSF81660">
    <property type="entry name" value="Metal cation-transporting ATPase, ATP-binding domain N"/>
    <property type="match status" value="1"/>
</dbReference>
<dbReference type="PANTHER" id="PTHR45630">
    <property type="entry name" value="CATION-TRANSPORTING ATPASE-RELATED"/>
    <property type="match status" value="1"/>
</dbReference>
<gene>
    <name evidence="7" type="ORF">LPJ61_007090</name>
</gene>
<dbReference type="InterPro" id="IPR023299">
    <property type="entry name" value="ATPase_P-typ_cyto_dom_N"/>
</dbReference>
<evidence type="ECO:0000313" key="8">
    <source>
        <dbReference type="Proteomes" id="UP001143981"/>
    </source>
</evidence>
<reference evidence="7" key="1">
    <citation type="submission" date="2022-07" db="EMBL/GenBank/DDBJ databases">
        <title>Phylogenomic reconstructions and comparative analyses of Kickxellomycotina fungi.</title>
        <authorList>
            <person name="Reynolds N.K."/>
            <person name="Stajich J.E."/>
            <person name="Barry K."/>
            <person name="Grigoriev I.V."/>
            <person name="Crous P."/>
            <person name="Smith M.E."/>
        </authorList>
    </citation>
    <scope>NUCLEOTIDE SEQUENCE</scope>
    <source>
        <strain evidence="7">BCRC 34381</strain>
    </source>
</reference>
<accession>A0A9W7XRU4</accession>
<organism evidence="7 8">
    <name type="scientific">Coemansia biformis</name>
    <dbReference type="NCBI Taxonomy" id="1286918"/>
    <lineage>
        <taxon>Eukaryota</taxon>
        <taxon>Fungi</taxon>
        <taxon>Fungi incertae sedis</taxon>
        <taxon>Zoopagomycota</taxon>
        <taxon>Kickxellomycotina</taxon>
        <taxon>Kickxellomycetes</taxon>
        <taxon>Kickxellales</taxon>
        <taxon>Kickxellaceae</taxon>
        <taxon>Coemansia</taxon>
    </lineage>
</organism>
<dbReference type="InterPro" id="IPR006544">
    <property type="entry name" value="P-type_TPase_V"/>
</dbReference>
<dbReference type="GO" id="GO:0046872">
    <property type="term" value="F:metal ion binding"/>
    <property type="evidence" value="ECO:0007669"/>
    <property type="project" value="UniProtKB-KW"/>
</dbReference>
<dbReference type="GO" id="GO:0140358">
    <property type="term" value="F:P-type transmembrane transporter activity"/>
    <property type="evidence" value="ECO:0007669"/>
    <property type="project" value="InterPro"/>
</dbReference>
<dbReference type="Gene3D" id="3.40.50.1000">
    <property type="entry name" value="HAD superfamily/HAD-like"/>
    <property type="match status" value="1"/>
</dbReference>
<feature type="non-terminal residue" evidence="7">
    <location>
        <position position="188"/>
    </location>
</feature>
<keyword evidence="3" id="KW-0547">Nucleotide-binding</keyword>
<evidence type="ECO:0000313" key="7">
    <source>
        <dbReference type="EMBL" id="KAJ1717875.1"/>
    </source>
</evidence>
<protein>
    <submittedName>
        <fullName evidence="7">Uncharacterized protein</fullName>
    </submittedName>
</protein>
<keyword evidence="2" id="KW-0479">Metal-binding</keyword>
<keyword evidence="6" id="KW-1278">Translocase</keyword>
<comment type="subcellular location">
    <subcellularLocation>
        <location evidence="1">Membrane</location>
        <topology evidence="1">Multi-pass membrane protein</topology>
    </subcellularLocation>
</comment>
<dbReference type="Gene3D" id="3.40.1110.10">
    <property type="entry name" value="Calcium-transporting ATPase, cytoplasmic domain N"/>
    <property type="match status" value="1"/>
</dbReference>
<dbReference type="GO" id="GO:0019829">
    <property type="term" value="F:ATPase-coupled monoatomic cation transmembrane transporter activity"/>
    <property type="evidence" value="ECO:0007669"/>
    <property type="project" value="TreeGrafter"/>
</dbReference>
<dbReference type="InterPro" id="IPR023214">
    <property type="entry name" value="HAD_sf"/>
</dbReference>
<dbReference type="GO" id="GO:0005524">
    <property type="term" value="F:ATP binding"/>
    <property type="evidence" value="ECO:0007669"/>
    <property type="project" value="UniProtKB-KW"/>
</dbReference>
<evidence type="ECO:0000256" key="3">
    <source>
        <dbReference type="ARBA" id="ARBA00022741"/>
    </source>
</evidence>
<evidence type="ECO:0000256" key="6">
    <source>
        <dbReference type="ARBA" id="ARBA00022967"/>
    </source>
</evidence>
<dbReference type="PANTHER" id="PTHR45630:SF11">
    <property type="entry name" value="CATION-TRANSPORTING P-TYPE ATPASE N-TERMINAL DOMAIN-CONTAINING PROTEIN"/>
    <property type="match status" value="1"/>
</dbReference>
<evidence type="ECO:0000256" key="5">
    <source>
        <dbReference type="ARBA" id="ARBA00022842"/>
    </source>
</evidence>
<keyword evidence="8" id="KW-1185">Reference proteome</keyword>
<dbReference type="SUPFAM" id="SSF56784">
    <property type="entry name" value="HAD-like"/>
    <property type="match status" value="1"/>
</dbReference>